<accession>A0A058Z070</accession>
<organism evidence="9">
    <name type="scientific">Fonticula alba</name>
    <name type="common">Slime mold</name>
    <dbReference type="NCBI Taxonomy" id="691883"/>
    <lineage>
        <taxon>Eukaryota</taxon>
        <taxon>Rotosphaerida</taxon>
        <taxon>Fonticulaceae</taxon>
        <taxon>Fonticula</taxon>
    </lineage>
</organism>
<dbReference type="Proteomes" id="UP000030693">
    <property type="component" value="Unassembled WGS sequence"/>
</dbReference>
<evidence type="ECO:0000256" key="8">
    <source>
        <dbReference type="SAM" id="Phobius"/>
    </source>
</evidence>
<keyword evidence="4 8" id="KW-1133">Transmembrane helix</keyword>
<evidence type="ECO:0000256" key="1">
    <source>
        <dbReference type="ARBA" id="ARBA00022448"/>
    </source>
</evidence>
<dbReference type="RefSeq" id="XP_009498260.1">
    <property type="nucleotide sequence ID" value="XM_009499985.1"/>
</dbReference>
<evidence type="ECO:0000313" key="10">
    <source>
        <dbReference type="Proteomes" id="UP000030693"/>
    </source>
</evidence>
<dbReference type="InterPro" id="IPR027027">
    <property type="entry name" value="GOSR2/Membrin/Bos1"/>
</dbReference>
<dbReference type="GO" id="GO:0015031">
    <property type="term" value="P:protein transport"/>
    <property type="evidence" value="ECO:0007669"/>
    <property type="project" value="UniProtKB-KW"/>
</dbReference>
<comment type="subcellular location">
    <subcellularLocation>
        <location evidence="6">Endomembrane system</location>
        <topology evidence="6">Single-pass type IV membrane protein</topology>
    </subcellularLocation>
</comment>
<feature type="compositionally biased region" description="Polar residues" evidence="7">
    <location>
        <begin position="106"/>
        <end position="118"/>
    </location>
</feature>
<feature type="region of interest" description="Disordered" evidence="7">
    <location>
        <begin position="73"/>
        <end position="176"/>
    </location>
</feature>
<feature type="compositionally biased region" description="Polar residues" evidence="7">
    <location>
        <begin position="81"/>
        <end position="91"/>
    </location>
</feature>
<dbReference type="EMBL" id="KB932235">
    <property type="protein sequence ID" value="KCV67338.1"/>
    <property type="molecule type" value="Genomic_DNA"/>
</dbReference>
<keyword evidence="1" id="KW-0813">Transport</keyword>
<evidence type="ECO:0000256" key="4">
    <source>
        <dbReference type="ARBA" id="ARBA00022989"/>
    </source>
</evidence>
<dbReference type="GO" id="GO:0016192">
    <property type="term" value="P:vesicle-mediated transport"/>
    <property type="evidence" value="ECO:0007669"/>
    <property type="project" value="InterPro"/>
</dbReference>
<proteinExistence type="predicted"/>
<name>A0A058Z070_FONAL</name>
<keyword evidence="10" id="KW-1185">Reference proteome</keyword>
<dbReference type="GO" id="GO:0005794">
    <property type="term" value="C:Golgi apparatus"/>
    <property type="evidence" value="ECO:0007669"/>
    <property type="project" value="InterPro"/>
</dbReference>
<feature type="transmembrane region" description="Helical" evidence="8">
    <location>
        <begin position="254"/>
        <end position="274"/>
    </location>
</feature>
<dbReference type="STRING" id="691883.A0A058Z070"/>
<feature type="compositionally biased region" description="Gly residues" evidence="7">
    <location>
        <begin position="157"/>
        <end position="169"/>
    </location>
</feature>
<evidence type="ECO:0000256" key="6">
    <source>
        <dbReference type="ARBA" id="ARBA00046280"/>
    </source>
</evidence>
<dbReference type="GeneID" id="20530962"/>
<gene>
    <name evidence="9" type="ORF">H696_06237</name>
</gene>
<sequence length="275" mass="29509">MDPTESMFNSALSLATTTGGMLDSIEGQLNSGGPGLLDGSLDRSLARVSQQLSELRSMHYNLRDAAKREILSERRDRAQSRAHSLNEQHTGLQRRLEKAQHALAQTPGSQASHSSSATMPLASTEDATALRQRPAPSLFDNRASQSAPQSLFPPAGGYPGAGLPSGPGSGFARTGATSSGSLLPTSFVPQDFVDRTASQLDDYIGAGMNALRSLSDQRQRLEASQNKLFTTLTSIASGSGLMRNIESQTIRSTWIIRGAILLSMTIVISVWWFFK</sequence>
<dbReference type="AlphaFoldDB" id="A0A058Z070"/>
<keyword evidence="2 8" id="KW-0812">Transmembrane</keyword>
<evidence type="ECO:0000256" key="2">
    <source>
        <dbReference type="ARBA" id="ARBA00022692"/>
    </source>
</evidence>
<dbReference type="OrthoDB" id="158360at2759"/>
<evidence type="ECO:0000256" key="5">
    <source>
        <dbReference type="ARBA" id="ARBA00023136"/>
    </source>
</evidence>
<dbReference type="GO" id="GO:0005484">
    <property type="term" value="F:SNAP receptor activity"/>
    <property type="evidence" value="ECO:0007669"/>
    <property type="project" value="InterPro"/>
</dbReference>
<evidence type="ECO:0000256" key="7">
    <source>
        <dbReference type="SAM" id="MobiDB-lite"/>
    </source>
</evidence>
<reference evidence="9" key="1">
    <citation type="submission" date="2013-04" db="EMBL/GenBank/DDBJ databases">
        <title>The Genome Sequence of Fonticula alba ATCC 38817.</title>
        <authorList>
            <consortium name="The Broad Institute Genomics Platform"/>
            <person name="Russ C."/>
            <person name="Cuomo C."/>
            <person name="Burger G."/>
            <person name="Gray M.W."/>
            <person name="Holland P.W.H."/>
            <person name="King N."/>
            <person name="Lang F.B.F."/>
            <person name="Roger A.J."/>
            <person name="Ruiz-Trillo I."/>
            <person name="Brown M."/>
            <person name="Walker B."/>
            <person name="Young S."/>
            <person name="Zeng Q."/>
            <person name="Gargeya S."/>
            <person name="Fitzgerald M."/>
            <person name="Haas B."/>
            <person name="Abouelleil A."/>
            <person name="Allen A.W."/>
            <person name="Alvarado L."/>
            <person name="Arachchi H.M."/>
            <person name="Berlin A.M."/>
            <person name="Chapman S.B."/>
            <person name="Gainer-Dewar J."/>
            <person name="Goldberg J."/>
            <person name="Griggs A."/>
            <person name="Gujja S."/>
            <person name="Hansen M."/>
            <person name="Howarth C."/>
            <person name="Imamovic A."/>
            <person name="Ireland A."/>
            <person name="Larimer J."/>
            <person name="McCowan C."/>
            <person name="Murphy C."/>
            <person name="Pearson M."/>
            <person name="Poon T.W."/>
            <person name="Priest M."/>
            <person name="Roberts A."/>
            <person name="Saif S."/>
            <person name="Shea T."/>
            <person name="Sisk P."/>
            <person name="Sykes S."/>
            <person name="Wortman J."/>
            <person name="Nusbaum C."/>
            <person name="Birren B."/>
        </authorList>
    </citation>
    <scope>NUCLEOTIDE SEQUENCE [LARGE SCALE GENOMIC DNA]</scope>
    <source>
        <strain evidence="9">ATCC 38817</strain>
    </source>
</reference>
<evidence type="ECO:0000256" key="3">
    <source>
        <dbReference type="ARBA" id="ARBA00022927"/>
    </source>
</evidence>
<dbReference type="PIRSF" id="PIRSF028865">
    <property type="entry name" value="Membrin-2"/>
    <property type="match status" value="1"/>
</dbReference>
<keyword evidence="5 8" id="KW-0472">Membrane</keyword>
<keyword evidence="3" id="KW-0653">Protein transport</keyword>
<protein>
    <submittedName>
        <fullName evidence="9">Uncharacterized protein</fullName>
    </submittedName>
</protein>
<evidence type="ECO:0000313" key="9">
    <source>
        <dbReference type="EMBL" id="KCV67338.1"/>
    </source>
</evidence>